<organism evidence="1 2">
    <name type="scientific">Portunus trituberculatus</name>
    <name type="common">Swimming crab</name>
    <name type="synonym">Neptunus trituberculatus</name>
    <dbReference type="NCBI Taxonomy" id="210409"/>
    <lineage>
        <taxon>Eukaryota</taxon>
        <taxon>Metazoa</taxon>
        <taxon>Ecdysozoa</taxon>
        <taxon>Arthropoda</taxon>
        <taxon>Crustacea</taxon>
        <taxon>Multicrustacea</taxon>
        <taxon>Malacostraca</taxon>
        <taxon>Eumalacostraca</taxon>
        <taxon>Eucarida</taxon>
        <taxon>Decapoda</taxon>
        <taxon>Pleocyemata</taxon>
        <taxon>Brachyura</taxon>
        <taxon>Eubrachyura</taxon>
        <taxon>Portunoidea</taxon>
        <taxon>Portunidae</taxon>
        <taxon>Portuninae</taxon>
        <taxon>Portunus</taxon>
    </lineage>
</organism>
<name>A0A5B7JG66_PORTR</name>
<reference evidence="1 2" key="1">
    <citation type="submission" date="2019-05" db="EMBL/GenBank/DDBJ databases">
        <title>Another draft genome of Portunus trituberculatus and its Hox gene families provides insights of decapod evolution.</title>
        <authorList>
            <person name="Jeong J.-H."/>
            <person name="Song I."/>
            <person name="Kim S."/>
            <person name="Choi T."/>
            <person name="Kim D."/>
            <person name="Ryu S."/>
            <person name="Kim W."/>
        </authorList>
    </citation>
    <scope>NUCLEOTIDE SEQUENCE [LARGE SCALE GENOMIC DNA]</scope>
    <source>
        <tissue evidence="1">Muscle</tissue>
    </source>
</reference>
<dbReference type="Proteomes" id="UP000324222">
    <property type="component" value="Unassembled WGS sequence"/>
</dbReference>
<gene>
    <name evidence="1" type="ORF">E2C01_088278</name>
</gene>
<proteinExistence type="predicted"/>
<dbReference type="EMBL" id="VSRR010093804">
    <property type="protein sequence ID" value="MPC93156.1"/>
    <property type="molecule type" value="Genomic_DNA"/>
</dbReference>
<evidence type="ECO:0000313" key="1">
    <source>
        <dbReference type="EMBL" id="MPC93156.1"/>
    </source>
</evidence>
<dbReference type="AlphaFoldDB" id="A0A5B7JG66"/>
<accession>A0A5B7JG66</accession>
<protein>
    <submittedName>
        <fullName evidence="1">Uncharacterized protein</fullName>
    </submittedName>
</protein>
<keyword evidence="2" id="KW-1185">Reference proteome</keyword>
<sequence length="79" mass="8893">MIPLLACYDHRCASRGLCITLEDGVLVNPCKRIGIVADCVDACEELQQYEWEAIAEDGMPYPYNDAHFPNGKDDFSRLI</sequence>
<evidence type="ECO:0000313" key="2">
    <source>
        <dbReference type="Proteomes" id="UP000324222"/>
    </source>
</evidence>
<comment type="caution">
    <text evidence="1">The sequence shown here is derived from an EMBL/GenBank/DDBJ whole genome shotgun (WGS) entry which is preliminary data.</text>
</comment>